<evidence type="ECO:0000256" key="1">
    <source>
        <dbReference type="SAM" id="MobiDB-lite"/>
    </source>
</evidence>
<gene>
    <name evidence="2" type="ORF">BIV23_07260</name>
</gene>
<evidence type="ECO:0000313" key="3">
    <source>
        <dbReference type="Proteomes" id="UP000179642"/>
    </source>
</evidence>
<accession>A0A1S2QL06</accession>
<feature type="compositionally biased region" description="Gly residues" evidence="1">
    <location>
        <begin position="1"/>
        <end position="10"/>
    </location>
</feature>
<dbReference type="EMBL" id="MLYO01000013">
    <property type="protein sequence ID" value="OIK06774.1"/>
    <property type="molecule type" value="Genomic_DNA"/>
</dbReference>
<comment type="caution">
    <text evidence="2">The sequence shown here is derived from an EMBL/GenBank/DDBJ whole genome shotgun (WGS) entry which is preliminary data.</text>
</comment>
<organism evidence="2 3">
    <name type="scientific">Streptomyces monashensis</name>
    <dbReference type="NCBI Taxonomy" id="1678012"/>
    <lineage>
        <taxon>Bacteria</taxon>
        <taxon>Bacillati</taxon>
        <taxon>Actinomycetota</taxon>
        <taxon>Actinomycetes</taxon>
        <taxon>Kitasatosporales</taxon>
        <taxon>Streptomycetaceae</taxon>
        <taxon>Streptomyces</taxon>
    </lineage>
</organism>
<evidence type="ECO:0000313" key="2">
    <source>
        <dbReference type="EMBL" id="OIK06774.1"/>
    </source>
</evidence>
<dbReference type="AlphaFoldDB" id="A0A1S2QL06"/>
<proteinExistence type="predicted"/>
<protein>
    <submittedName>
        <fullName evidence="2">Uncharacterized protein</fullName>
    </submittedName>
</protein>
<name>A0A1S2QL06_9ACTN</name>
<sequence length="172" mass="17418">MFVGLAGGGFDAETGGDASDEDLGDAEPVEMVGEVGAVERSPGVCGDGLVAGLLVECGEQVGEAVGQVAGVVALLGAAGGGAGDVDQHNRQSLGTEGVGQRRGVRDDVAERVHGRQAGQPCLQVDDDECGGGVKDGDRHWALRDLLDSVRQVLYVAAVSVRVAGTASDRRHS</sequence>
<dbReference type="Proteomes" id="UP000179642">
    <property type="component" value="Unassembled WGS sequence"/>
</dbReference>
<feature type="region of interest" description="Disordered" evidence="1">
    <location>
        <begin position="1"/>
        <end position="24"/>
    </location>
</feature>
<reference evidence="2 3" key="1">
    <citation type="submission" date="2016-10" db="EMBL/GenBank/DDBJ databases">
        <title>Genome sequence of Streptomyces sp. MUSC 1.</title>
        <authorList>
            <person name="Lee L.-H."/>
            <person name="Ser H.-L."/>
            <person name="Law J.W.-F."/>
        </authorList>
    </citation>
    <scope>NUCLEOTIDE SEQUENCE [LARGE SCALE GENOMIC DNA]</scope>
    <source>
        <strain evidence="2 3">MUSC 1</strain>
    </source>
</reference>
<feature type="region of interest" description="Disordered" evidence="1">
    <location>
        <begin position="84"/>
        <end position="103"/>
    </location>
</feature>
<keyword evidence="3" id="KW-1185">Reference proteome</keyword>